<proteinExistence type="predicted"/>
<evidence type="ECO:0000313" key="3">
    <source>
        <dbReference type="Proteomes" id="UP001233999"/>
    </source>
</evidence>
<gene>
    <name evidence="2" type="ORF">L9F63_020076</name>
</gene>
<dbReference type="InterPro" id="IPR016024">
    <property type="entry name" value="ARM-type_fold"/>
</dbReference>
<dbReference type="AlphaFoldDB" id="A0AAD7ZTA9"/>
<evidence type="ECO:0000256" key="1">
    <source>
        <dbReference type="SAM" id="MobiDB-lite"/>
    </source>
</evidence>
<organism evidence="2 3">
    <name type="scientific">Diploptera punctata</name>
    <name type="common">Pacific beetle cockroach</name>
    <dbReference type="NCBI Taxonomy" id="6984"/>
    <lineage>
        <taxon>Eukaryota</taxon>
        <taxon>Metazoa</taxon>
        <taxon>Ecdysozoa</taxon>
        <taxon>Arthropoda</taxon>
        <taxon>Hexapoda</taxon>
        <taxon>Insecta</taxon>
        <taxon>Pterygota</taxon>
        <taxon>Neoptera</taxon>
        <taxon>Polyneoptera</taxon>
        <taxon>Dictyoptera</taxon>
        <taxon>Blattodea</taxon>
        <taxon>Blaberoidea</taxon>
        <taxon>Blaberidae</taxon>
        <taxon>Diplopterinae</taxon>
        <taxon>Diploptera</taxon>
    </lineage>
</organism>
<feature type="compositionally biased region" description="Basic and acidic residues" evidence="1">
    <location>
        <begin position="359"/>
        <end position="368"/>
    </location>
</feature>
<reference evidence="2" key="2">
    <citation type="submission" date="2023-05" db="EMBL/GenBank/DDBJ databases">
        <authorList>
            <person name="Fouks B."/>
        </authorList>
    </citation>
    <scope>NUCLEOTIDE SEQUENCE</scope>
    <source>
        <strain evidence="2">Stay&amp;Tobe</strain>
        <tissue evidence="2">Testes</tissue>
    </source>
</reference>
<dbReference type="SUPFAM" id="SSF48371">
    <property type="entry name" value="ARM repeat"/>
    <property type="match status" value="1"/>
</dbReference>
<feature type="compositionally biased region" description="Basic and acidic residues" evidence="1">
    <location>
        <begin position="377"/>
        <end position="402"/>
    </location>
</feature>
<dbReference type="InterPro" id="IPR051367">
    <property type="entry name" value="mRNA_TranslReg/HistoneTransl"/>
</dbReference>
<feature type="compositionally biased region" description="Low complexity" evidence="1">
    <location>
        <begin position="309"/>
        <end position="322"/>
    </location>
</feature>
<sequence>MTGVGRGRGWDLGVPLRRPGVTSDMEVDSLITAVQGIKLSGDGDCTSTLKGVEEILRNQCQSEEALRSVVQRLHDRSLEDRKFGMKAAAAYATVSTLEIAGVKLRNVLLQAVQNDFENKEHLQTSCNIKFLNAIALLGEIFHRVRMPDGSPINILATAVLHYQDMLLAGEEHELELFTTQLAVNGRKLFDCRAAELEELMLRARITLMSRNLSGQCRCWLLLALDLAANRYAPLSGQLQSFYQIHLGANAIMQLQRIQLGLTVQVAAPAPTQVGSDGDGILAKCKVADNTNKVLNVENGVVIRPSVKVVRSNSEVSSKSPPSGRKHNQDKNWRKSGGSKNDDIWGSTRGEKSVVWGHDDRFTKDDDFYGKQLQRGEGTSRPRNRDSTNWREKKSSDGGKDQKTAVNPKSTVTPKNDGTKTKNSSVIESPPPLPDEENWD</sequence>
<dbReference type="GO" id="GO:0006446">
    <property type="term" value="P:regulation of translational initiation"/>
    <property type="evidence" value="ECO:0007669"/>
    <property type="project" value="TreeGrafter"/>
</dbReference>
<comment type="caution">
    <text evidence="2">The sequence shown here is derived from an EMBL/GenBank/DDBJ whole genome shotgun (WGS) entry which is preliminary data.</text>
</comment>
<name>A0AAD7ZTA9_DIPPU</name>
<keyword evidence="3" id="KW-1185">Reference proteome</keyword>
<evidence type="ECO:0008006" key="4">
    <source>
        <dbReference type="Google" id="ProtNLM"/>
    </source>
</evidence>
<feature type="region of interest" description="Disordered" evidence="1">
    <location>
        <begin position="359"/>
        <end position="439"/>
    </location>
</feature>
<dbReference type="GO" id="GO:0005829">
    <property type="term" value="C:cytosol"/>
    <property type="evidence" value="ECO:0007669"/>
    <property type="project" value="TreeGrafter"/>
</dbReference>
<dbReference type="PANTHER" id="PTHR23254">
    <property type="entry name" value="EIF4G DOMAIN PROTEIN"/>
    <property type="match status" value="1"/>
</dbReference>
<evidence type="ECO:0000313" key="2">
    <source>
        <dbReference type="EMBL" id="KAJ9586282.1"/>
    </source>
</evidence>
<dbReference type="Proteomes" id="UP001233999">
    <property type="component" value="Unassembled WGS sequence"/>
</dbReference>
<feature type="region of interest" description="Disordered" evidence="1">
    <location>
        <begin position="309"/>
        <end position="347"/>
    </location>
</feature>
<dbReference type="EMBL" id="JASPKZ010007178">
    <property type="protein sequence ID" value="KAJ9586282.1"/>
    <property type="molecule type" value="Genomic_DNA"/>
</dbReference>
<accession>A0AAD7ZTA9</accession>
<dbReference type="Gene3D" id="1.25.40.180">
    <property type="match status" value="1"/>
</dbReference>
<reference evidence="2" key="1">
    <citation type="journal article" date="2023" name="IScience">
        <title>Live-bearing cockroach genome reveals convergent evolutionary mechanisms linked to viviparity in insects and beyond.</title>
        <authorList>
            <person name="Fouks B."/>
            <person name="Harrison M.C."/>
            <person name="Mikhailova A.A."/>
            <person name="Marchal E."/>
            <person name="English S."/>
            <person name="Carruthers M."/>
            <person name="Jennings E.C."/>
            <person name="Chiamaka E.L."/>
            <person name="Frigard R.A."/>
            <person name="Pippel M."/>
            <person name="Attardo G.M."/>
            <person name="Benoit J.B."/>
            <person name="Bornberg-Bauer E."/>
            <person name="Tobe S.S."/>
        </authorList>
    </citation>
    <scope>NUCLEOTIDE SEQUENCE</scope>
    <source>
        <strain evidence="2">Stay&amp;Tobe</strain>
    </source>
</reference>
<dbReference type="GO" id="GO:0008494">
    <property type="term" value="F:translation activator activity"/>
    <property type="evidence" value="ECO:0007669"/>
    <property type="project" value="TreeGrafter"/>
</dbReference>
<feature type="compositionally biased region" description="Polar residues" evidence="1">
    <location>
        <begin position="403"/>
        <end position="426"/>
    </location>
</feature>
<dbReference type="PANTHER" id="PTHR23254:SF18">
    <property type="entry name" value="RE28271P"/>
    <property type="match status" value="1"/>
</dbReference>
<protein>
    <recommendedName>
        <fullName evidence="4">CBP80/20-dependent translation initiation factor</fullName>
    </recommendedName>
</protein>